<feature type="domain" description="Calcineurin-like phosphoesterase" evidence="1">
    <location>
        <begin position="29"/>
        <end position="136"/>
    </location>
</feature>
<evidence type="ECO:0000313" key="2">
    <source>
        <dbReference type="EMBL" id="MDY0882948.1"/>
    </source>
</evidence>
<sequence length="237" mass="26272">MTHLSISFAGDDFVLDISGALYWPGQQCLVVADLHFEKGSAFAAQAYRPLPPHDTAQTLMQLHEVIARYQPRQVICLGDSFHDAAASDRLNGGDLMRFRLLMDGCSWIWVTGNHDPAIPAILGGEVVERLESGNVVLQHDASAESGLIFGHFHPVGLVSSNGHLIRRRCFVLGQERLLLPAFGSYAGGLNVLDPAIARLFPEGYQVVLLGHQRMHRLLPRQLRNDTSYAMSRRLPER</sequence>
<dbReference type="Pfam" id="PF00149">
    <property type="entry name" value="Metallophos"/>
    <property type="match status" value="1"/>
</dbReference>
<reference evidence="2 3" key="1">
    <citation type="journal article" date="2016" name="Antonie Van Leeuwenhoek">
        <title>Dongia soli sp. nov., isolated from soil from Dokdo, Korea.</title>
        <authorList>
            <person name="Kim D.U."/>
            <person name="Lee H."/>
            <person name="Kim H."/>
            <person name="Kim S.G."/>
            <person name="Ka J.O."/>
        </authorList>
    </citation>
    <scope>NUCLEOTIDE SEQUENCE [LARGE SCALE GENOMIC DNA]</scope>
    <source>
        <strain evidence="2 3">D78</strain>
    </source>
</reference>
<organism evidence="2 3">
    <name type="scientific">Dongia soli</name>
    <dbReference type="NCBI Taxonomy" id="600628"/>
    <lineage>
        <taxon>Bacteria</taxon>
        <taxon>Pseudomonadati</taxon>
        <taxon>Pseudomonadota</taxon>
        <taxon>Alphaproteobacteria</taxon>
        <taxon>Rhodospirillales</taxon>
        <taxon>Dongiaceae</taxon>
        <taxon>Dongia</taxon>
    </lineage>
</organism>
<dbReference type="GO" id="GO:0004519">
    <property type="term" value="F:endonuclease activity"/>
    <property type="evidence" value="ECO:0007669"/>
    <property type="project" value="UniProtKB-KW"/>
</dbReference>
<keyword evidence="2" id="KW-0436">Ligase</keyword>
<evidence type="ECO:0000259" key="1">
    <source>
        <dbReference type="Pfam" id="PF00149"/>
    </source>
</evidence>
<dbReference type="RefSeq" id="WP_320508004.1">
    <property type="nucleotide sequence ID" value="NZ_JAXCLW010000002.1"/>
</dbReference>
<dbReference type="Gene3D" id="3.60.21.10">
    <property type="match status" value="1"/>
</dbReference>
<accession>A0ABU5EBV5</accession>
<keyword evidence="2" id="KW-0378">Hydrolase</keyword>
<protein>
    <submittedName>
        <fullName evidence="2">Ligase-associated DNA damage response endonuclease PdeM</fullName>
        <ecNumber evidence="2">3.1.-.-</ecNumber>
    </submittedName>
</protein>
<dbReference type="InterPro" id="IPR026336">
    <property type="entry name" value="PdeM-like"/>
</dbReference>
<gene>
    <name evidence="2" type="primary">pdeM</name>
    <name evidence="2" type="ORF">SMD27_08835</name>
</gene>
<evidence type="ECO:0000313" key="3">
    <source>
        <dbReference type="Proteomes" id="UP001279642"/>
    </source>
</evidence>
<dbReference type="PIRSF" id="PIRSF000887">
    <property type="entry name" value="Pesterase_MJ0037"/>
    <property type="match status" value="1"/>
</dbReference>
<dbReference type="GO" id="GO:0016787">
    <property type="term" value="F:hydrolase activity"/>
    <property type="evidence" value="ECO:0007669"/>
    <property type="project" value="UniProtKB-KW"/>
</dbReference>
<keyword evidence="3" id="KW-1185">Reference proteome</keyword>
<keyword evidence="2" id="KW-0540">Nuclease</keyword>
<proteinExistence type="predicted"/>
<dbReference type="InterPro" id="IPR004843">
    <property type="entry name" value="Calcineurin-like_PHP"/>
</dbReference>
<dbReference type="PANTHER" id="PTHR39323:SF1">
    <property type="entry name" value="BLR1149 PROTEIN"/>
    <property type="match status" value="1"/>
</dbReference>
<dbReference type="EMBL" id="JAXCLW010000002">
    <property type="protein sequence ID" value="MDY0882948.1"/>
    <property type="molecule type" value="Genomic_DNA"/>
</dbReference>
<dbReference type="Proteomes" id="UP001279642">
    <property type="component" value="Unassembled WGS sequence"/>
</dbReference>
<dbReference type="EC" id="3.1.-.-" evidence="2"/>
<keyword evidence="2" id="KW-0255">Endonuclease</keyword>
<comment type="caution">
    <text evidence="2">The sequence shown here is derived from an EMBL/GenBank/DDBJ whole genome shotgun (WGS) entry which is preliminary data.</text>
</comment>
<dbReference type="NCBIfam" id="TIGR04123">
    <property type="entry name" value="P_estr_lig_assc"/>
    <property type="match status" value="1"/>
</dbReference>
<dbReference type="InterPro" id="IPR024173">
    <property type="entry name" value="Pesterase_MJ0037-like"/>
</dbReference>
<name>A0ABU5EBV5_9PROT</name>
<dbReference type="GO" id="GO:0016874">
    <property type="term" value="F:ligase activity"/>
    <property type="evidence" value="ECO:0007669"/>
    <property type="project" value="UniProtKB-KW"/>
</dbReference>
<dbReference type="PANTHER" id="PTHR39323">
    <property type="entry name" value="BLR1149 PROTEIN"/>
    <property type="match status" value="1"/>
</dbReference>
<dbReference type="InterPro" id="IPR029052">
    <property type="entry name" value="Metallo-depent_PP-like"/>
</dbReference>
<dbReference type="SUPFAM" id="SSF56300">
    <property type="entry name" value="Metallo-dependent phosphatases"/>
    <property type="match status" value="1"/>
</dbReference>